<dbReference type="GO" id="GO:0004109">
    <property type="term" value="F:coproporphyrinogen oxidase activity"/>
    <property type="evidence" value="ECO:0007669"/>
    <property type="project" value="InterPro"/>
</dbReference>
<dbReference type="Proteomes" id="UP000473574">
    <property type="component" value="Unassembled WGS sequence"/>
</dbReference>
<gene>
    <name evidence="1" type="ORF">D0962_00885</name>
</gene>
<dbReference type="AlphaFoldDB" id="A0A6M0RYQ8"/>
<proteinExistence type="predicted"/>
<protein>
    <submittedName>
        <fullName evidence="1">Coproporphyrinogen III oxidase</fullName>
    </submittedName>
</protein>
<evidence type="ECO:0000313" key="1">
    <source>
        <dbReference type="EMBL" id="NEZ61339.1"/>
    </source>
</evidence>
<comment type="caution">
    <text evidence="1">The sequence shown here is derived from an EMBL/GenBank/DDBJ whole genome shotgun (WGS) entry which is preliminary data.</text>
</comment>
<dbReference type="InterPro" id="IPR036406">
    <property type="entry name" value="Coprogen_oxidase_aer_sf"/>
</dbReference>
<name>A0A6M0RYQ8_9CYAN</name>
<dbReference type="SUPFAM" id="SSF102886">
    <property type="entry name" value="Coproporphyrinogen III oxidase"/>
    <property type="match status" value="1"/>
</dbReference>
<dbReference type="GO" id="GO:0006779">
    <property type="term" value="P:porphyrin-containing compound biosynthetic process"/>
    <property type="evidence" value="ECO:0007669"/>
    <property type="project" value="InterPro"/>
</dbReference>
<dbReference type="EMBL" id="QZCE01000001">
    <property type="protein sequence ID" value="NEZ61339.1"/>
    <property type="molecule type" value="Genomic_DNA"/>
</dbReference>
<reference evidence="1 2" key="1">
    <citation type="journal article" date="2020" name="Microb. Ecol.">
        <title>Ecogenomics of the Marine Benthic Filamentous Cyanobacterium Adonisia.</title>
        <authorList>
            <person name="Walter J.M."/>
            <person name="Coutinho F.H."/>
            <person name="Leomil L."/>
            <person name="Hargreaves P.I."/>
            <person name="Campeao M.E."/>
            <person name="Vieira V.V."/>
            <person name="Silva B.S."/>
            <person name="Fistarol G.O."/>
            <person name="Salomon P.S."/>
            <person name="Sawabe T."/>
            <person name="Mino S."/>
            <person name="Hosokawa M."/>
            <person name="Miyashita H."/>
            <person name="Maruyama F."/>
            <person name="van Verk M.C."/>
            <person name="Dutilh B.E."/>
            <person name="Thompson C.C."/>
            <person name="Thompson F.L."/>
        </authorList>
    </citation>
    <scope>NUCLEOTIDE SEQUENCE [LARGE SCALE GENOMIC DNA]</scope>
    <source>
        <strain evidence="1 2">CCMR0082</strain>
    </source>
</reference>
<organism evidence="1 2">
    <name type="scientific">Adonisia turfae CCMR0082</name>
    <dbReference type="NCBI Taxonomy" id="2304604"/>
    <lineage>
        <taxon>Bacteria</taxon>
        <taxon>Bacillati</taxon>
        <taxon>Cyanobacteriota</taxon>
        <taxon>Adonisia</taxon>
        <taxon>Adonisia turfae</taxon>
    </lineage>
</organism>
<evidence type="ECO:0000313" key="2">
    <source>
        <dbReference type="Proteomes" id="UP000473574"/>
    </source>
</evidence>
<accession>A0A6M0RYQ8</accession>
<sequence length="43" mass="4900">MQMSLLPFTHWQYGYGPTPETPEAELSSLLLKSQDWVGWVSTS</sequence>